<proteinExistence type="predicted"/>
<accession>A0A0J9UCI6</accession>
<organism evidence="2 3">
    <name type="scientific">Fusarium oxysporum f. sp. lycopersici (strain 4287 / CBS 123668 / FGSC 9935 / NRRL 34936)</name>
    <name type="common">Fusarium vascular wilt of tomato</name>
    <dbReference type="NCBI Taxonomy" id="426428"/>
    <lineage>
        <taxon>Eukaryota</taxon>
        <taxon>Fungi</taxon>
        <taxon>Dikarya</taxon>
        <taxon>Ascomycota</taxon>
        <taxon>Pezizomycotina</taxon>
        <taxon>Sordariomycetes</taxon>
        <taxon>Hypocreomycetidae</taxon>
        <taxon>Hypocreales</taxon>
        <taxon>Nectriaceae</taxon>
        <taxon>Fusarium</taxon>
        <taxon>Fusarium oxysporum species complex</taxon>
    </lineage>
</organism>
<dbReference type="OrthoDB" id="10283804at2759"/>
<gene>
    <name evidence="2" type="ORF">FOXG_18033</name>
</gene>
<evidence type="ECO:0000313" key="3">
    <source>
        <dbReference type="Proteomes" id="UP000009097"/>
    </source>
</evidence>
<dbReference type="EMBL" id="DS231696">
    <property type="protein sequence ID" value="KNA95785.1"/>
    <property type="molecule type" value="Genomic_DNA"/>
</dbReference>
<dbReference type="VEuPathDB" id="FungiDB:FOXG_18033"/>
<evidence type="ECO:0000256" key="1">
    <source>
        <dbReference type="SAM" id="MobiDB-lite"/>
    </source>
</evidence>
<feature type="region of interest" description="Disordered" evidence="1">
    <location>
        <begin position="64"/>
        <end position="107"/>
    </location>
</feature>
<dbReference type="AlphaFoldDB" id="A0A0J9UCI6"/>
<name>A0A0J9UCI6_FUSO4</name>
<dbReference type="RefSeq" id="XP_018233831.1">
    <property type="nucleotide sequence ID" value="XM_018398073.1"/>
</dbReference>
<evidence type="ECO:0000313" key="2">
    <source>
        <dbReference type="EMBL" id="KNA95785.1"/>
    </source>
</evidence>
<sequence>MVNGTVGSELWTCRRRLCLCLWGGSLPKGGRSVRGTPVHLDSSRRGEGETMVLAVLDQGVEGIGYSRTEQDQSSSEDKNRSRVDSRENYEERKQRQSKIGKCGCVWE</sequence>
<reference evidence="2" key="1">
    <citation type="submission" date="2007-04" db="EMBL/GenBank/DDBJ databases">
        <authorList>
            <consortium name="The Broad Institute Genome Sequencing Platform"/>
            <person name="Birren B."/>
            <person name="Lander E."/>
            <person name="Galagan J."/>
            <person name="Nusbaum C."/>
            <person name="Devon K."/>
            <person name="Ma L.-J."/>
            <person name="Jaffe D."/>
            <person name="Butler J."/>
            <person name="Alvarez P."/>
            <person name="Gnerre S."/>
            <person name="Grabherr M."/>
            <person name="Kleber M."/>
            <person name="Mauceli E."/>
            <person name="Brockman W."/>
            <person name="MacCallum I.A."/>
            <person name="Young S."/>
            <person name="LaButti K."/>
            <person name="DeCaprio D."/>
            <person name="Crawford M."/>
            <person name="Koehrsen M."/>
            <person name="Engels R."/>
            <person name="Montgomery P."/>
            <person name="Pearson M."/>
            <person name="Howarth C."/>
            <person name="Larson L."/>
            <person name="White J."/>
            <person name="O'Leary S."/>
            <person name="Kodira C."/>
            <person name="Zeng Q."/>
            <person name="Yandava C."/>
            <person name="Alvarado L."/>
            <person name="Kistler C."/>
            <person name="Shim W.-B."/>
            <person name="Kang S."/>
            <person name="Woloshuk C."/>
        </authorList>
    </citation>
    <scope>NUCLEOTIDE SEQUENCE</scope>
    <source>
        <strain evidence="2">4287</strain>
    </source>
</reference>
<dbReference type="KEGG" id="fox:FOXG_18033"/>
<dbReference type="Proteomes" id="UP000009097">
    <property type="component" value="Unassembled WGS sequence"/>
</dbReference>
<protein>
    <submittedName>
        <fullName evidence="2">Uncharacterized protein</fullName>
    </submittedName>
</protein>
<dbReference type="GeneID" id="28958739"/>
<reference evidence="2" key="2">
    <citation type="journal article" date="2010" name="Nature">
        <title>Comparative genomics reveals mobile pathogenicity chromosomes in Fusarium.</title>
        <authorList>
            <person name="Ma L.J."/>
            <person name="van der Does H.C."/>
            <person name="Borkovich K.A."/>
            <person name="Coleman J.J."/>
            <person name="Daboussi M.J."/>
            <person name="Di Pietro A."/>
            <person name="Dufresne M."/>
            <person name="Freitag M."/>
            <person name="Grabherr M."/>
            <person name="Henrissat B."/>
            <person name="Houterman P.M."/>
            <person name="Kang S."/>
            <person name="Shim W.B."/>
            <person name="Woloshuk C."/>
            <person name="Xie X."/>
            <person name="Xu J.R."/>
            <person name="Antoniw J."/>
            <person name="Baker S.E."/>
            <person name="Bluhm B.H."/>
            <person name="Breakspear A."/>
            <person name="Brown D.W."/>
            <person name="Butchko R.A."/>
            <person name="Chapman S."/>
            <person name="Coulson R."/>
            <person name="Coutinho P.M."/>
            <person name="Danchin E.G."/>
            <person name="Diener A."/>
            <person name="Gale L.R."/>
            <person name="Gardiner D.M."/>
            <person name="Goff S."/>
            <person name="Hammond-Kosack K.E."/>
            <person name="Hilburn K."/>
            <person name="Hua-Van A."/>
            <person name="Jonkers W."/>
            <person name="Kazan K."/>
            <person name="Kodira C.D."/>
            <person name="Koehrsen M."/>
            <person name="Kumar L."/>
            <person name="Lee Y.H."/>
            <person name="Li L."/>
            <person name="Manners J.M."/>
            <person name="Miranda-Saavedra D."/>
            <person name="Mukherjee M."/>
            <person name="Park G."/>
            <person name="Park J."/>
            <person name="Park S.Y."/>
            <person name="Proctor R.H."/>
            <person name="Regev A."/>
            <person name="Ruiz-Roldan M.C."/>
            <person name="Sain D."/>
            <person name="Sakthikumar S."/>
            <person name="Sykes S."/>
            <person name="Schwartz D.C."/>
            <person name="Turgeon B.G."/>
            <person name="Wapinski I."/>
            <person name="Yoder O."/>
            <person name="Young S."/>
            <person name="Zeng Q."/>
            <person name="Zhou S."/>
            <person name="Galagan J."/>
            <person name="Cuomo C.A."/>
            <person name="Kistler H.C."/>
            <person name="Rep M."/>
        </authorList>
    </citation>
    <scope>NUCLEOTIDE SEQUENCE [LARGE SCALE GENOMIC DNA]</scope>
    <source>
        <strain evidence="2">4287</strain>
    </source>
</reference>
<feature type="compositionally biased region" description="Basic and acidic residues" evidence="1">
    <location>
        <begin position="75"/>
        <end position="94"/>
    </location>
</feature>